<proteinExistence type="inferred from homology"/>
<feature type="binding site" evidence="8">
    <location>
        <begin position="20"/>
        <end position="21"/>
    </location>
    <ligand>
        <name>ATP</name>
        <dbReference type="ChEBI" id="CHEBI:30616"/>
    </ligand>
</feature>
<feature type="binding site" evidence="8">
    <location>
        <position position="192"/>
    </location>
    <ligand>
        <name>ATP</name>
        <dbReference type="ChEBI" id="CHEBI:30616"/>
    </ligand>
</feature>
<evidence type="ECO:0000256" key="1">
    <source>
        <dbReference type="ARBA" id="ARBA00005594"/>
    </source>
</evidence>
<feature type="short sequence motif" description="'KMSKS' region" evidence="8">
    <location>
        <begin position="201"/>
        <end position="205"/>
    </location>
</feature>
<comment type="subcellular location">
    <subcellularLocation>
        <location evidence="8">Cytoplasm</location>
    </subcellularLocation>
</comment>
<comment type="catalytic activity">
    <reaction evidence="7 8">
        <text>tRNA(Trp) + L-tryptophan + ATP = L-tryptophyl-tRNA(Trp) + AMP + diphosphate + H(+)</text>
        <dbReference type="Rhea" id="RHEA:24080"/>
        <dbReference type="Rhea" id="RHEA-COMP:9671"/>
        <dbReference type="Rhea" id="RHEA-COMP:9705"/>
        <dbReference type="ChEBI" id="CHEBI:15378"/>
        <dbReference type="ChEBI" id="CHEBI:30616"/>
        <dbReference type="ChEBI" id="CHEBI:33019"/>
        <dbReference type="ChEBI" id="CHEBI:57912"/>
        <dbReference type="ChEBI" id="CHEBI:78442"/>
        <dbReference type="ChEBI" id="CHEBI:78535"/>
        <dbReference type="ChEBI" id="CHEBI:456215"/>
        <dbReference type="EC" id="6.1.1.2"/>
    </reaction>
</comment>
<feature type="binding site" evidence="8">
    <location>
        <position position="141"/>
    </location>
    <ligand>
        <name>L-tryptophan</name>
        <dbReference type="ChEBI" id="CHEBI:57912"/>
    </ligand>
</feature>
<dbReference type="EC" id="6.1.1.2" evidence="8"/>
<dbReference type="PANTHER" id="PTHR43766:SF1">
    <property type="entry name" value="TRYPTOPHAN--TRNA LIGASE, MITOCHONDRIAL"/>
    <property type="match status" value="1"/>
</dbReference>
<dbReference type="Gene3D" id="1.10.240.10">
    <property type="entry name" value="Tyrosyl-Transfer RNA Synthetase"/>
    <property type="match status" value="1"/>
</dbReference>
<feature type="binding site" evidence="8">
    <location>
        <begin position="12"/>
        <end position="14"/>
    </location>
    <ligand>
        <name>ATP</name>
        <dbReference type="ChEBI" id="CHEBI:30616"/>
    </ligand>
</feature>
<dbReference type="PANTHER" id="PTHR43766">
    <property type="entry name" value="TRYPTOPHAN--TRNA LIGASE, MITOCHONDRIAL"/>
    <property type="match status" value="1"/>
</dbReference>
<dbReference type="FunFam" id="1.10.240.10:FF:000002">
    <property type="entry name" value="Tryptophan--tRNA ligase"/>
    <property type="match status" value="1"/>
</dbReference>
<evidence type="ECO:0000256" key="3">
    <source>
        <dbReference type="ARBA" id="ARBA00022741"/>
    </source>
</evidence>
<evidence type="ECO:0000256" key="2">
    <source>
        <dbReference type="ARBA" id="ARBA00022598"/>
    </source>
</evidence>
<dbReference type="InterPro" id="IPR024109">
    <property type="entry name" value="Trp-tRNA-ligase_bac-type"/>
</dbReference>
<dbReference type="PRINTS" id="PR01039">
    <property type="entry name" value="TRNASYNTHTRP"/>
</dbReference>
<evidence type="ECO:0000256" key="4">
    <source>
        <dbReference type="ARBA" id="ARBA00022840"/>
    </source>
</evidence>
<evidence type="ECO:0000256" key="7">
    <source>
        <dbReference type="ARBA" id="ARBA00049929"/>
    </source>
</evidence>
<evidence type="ECO:0000256" key="5">
    <source>
        <dbReference type="ARBA" id="ARBA00022917"/>
    </source>
</evidence>
<dbReference type="InterPro" id="IPR014729">
    <property type="entry name" value="Rossmann-like_a/b/a_fold"/>
</dbReference>
<keyword evidence="10" id="KW-0614">Plasmid</keyword>
<protein>
    <recommendedName>
        <fullName evidence="8">Tryptophan--tRNA ligase</fullName>
        <ecNumber evidence="8">6.1.1.2</ecNumber>
    </recommendedName>
    <alternativeName>
        <fullName evidence="8">Tryptophanyl-tRNA synthetase</fullName>
        <shortName evidence="8">TrpRS</shortName>
    </alternativeName>
</protein>
<keyword evidence="8" id="KW-0963">Cytoplasm</keyword>
<keyword evidence="5 8" id="KW-0648">Protein biosynthesis</keyword>
<dbReference type="GO" id="GO:0006436">
    <property type="term" value="P:tryptophanyl-tRNA aminoacylation"/>
    <property type="evidence" value="ECO:0007669"/>
    <property type="project" value="UniProtKB-UniRule"/>
</dbReference>
<dbReference type="Gene3D" id="3.40.50.620">
    <property type="entry name" value="HUPs"/>
    <property type="match status" value="1"/>
</dbReference>
<accession>A0A448ZYV2</accession>
<sequence>MLNKKTLLSGITATGKLTLGNYIGAIKNMVKLQDEYNSFVFIADLHALTLPIDPKILEQNRHNIYAIYLACGLDPNKTTIFFQSDVMEHGLMNWLIINNTTIGELSRMTQFKDKSQKVKSANGMDTIPTGLLMYPTLMVADIMLYDADLVPVGIDQKQHVELTRNITQRINNKYKLDFKIPEPYIPNVGNKIMSLTDPTKKMSKSDTNEKSSIYLLDNPGEAYKKIIKCVTDSEGKIYASPDKPGITNLLNIYSALKEISLKDTETYFKNKNYKELKAEVAQTVKEFLQNIQTRYQQFLPLVDKLSKEGAIKAAKVAKANLLKLMKGMGLNNEK</sequence>
<geneLocation type="plasmid" evidence="10">
    <name>2</name>
</geneLocation>
<dbReference type="EMBL" id="LR214939">
    <property type="protein sequence ID" value="VEU56418.1"/>
    <property type="molecule type" value="Genomic_DNA"/>
</dbReference>
<keyword evidence="3 8" id="KW-0547">Nucleotide-binding</keyword>
<evidence type="ECO:0000256" key="8">
    <source>
        <dbReference type="HAMAP-Rule" id="MF_00140"/>
    </source>
</evidence>
<dbReference type="RefSeq" id="WP_029670523.1">
    <property type="nucleotide sequence ID" value="NZ_LR214938.2"/>
</dbReference>
<dbReference type="InterPro" id="IPR002306">
    <property type="entry name" value="Trp-tRNA-ligase"/>
</dbReference>
<dbReference type="GO" id="GO:0005524">
    <property type="term" value="F:ATP binding"/>
    <property type="evidence" value="ECO:0007669"/>
    <property type="project" value="UniProtKB-UniRule"/>
</dbReference>
<dbReference type="NCBIfam" id="TIGR00233">
    <property type="entry name" value="trpS"/>
    <property type="match status" value="1"/>
</dbReference>
<dbReference type="SUPFAM" id="SSF52374">
    <property type="entry name" value="Nucleotidylyl transferase"/>
    <property type="match status" value="1"/>
</dbReference>
<comment type="similarity">
    <text evidence="1 8 9">Belongs to the class-I aminoacyl-tRNA synthetase family.</text>
</comment>
<name>A0A448ZYV2_METSV</name>
<evidence type="ECO:0000256" key="6">
    <source>
        <dbReference type="ARBA" id="ARBA00023146"/>
    </source>
</evidence>
<dbReference type="AlphaFoldDB" id="A0A448ZYV2"/>
<dbReference type="GO" id="GO:0005829">
    <property type="term" value="C:cytosol"/>
    <property type="evidence" value="ECO:0007669"/>
    <property type="project" value="TreeGrafter"/>
</dbReference>
<organism evidence="10">
    <name type="scientific">Metamycoplasma salivarium</name>
    <name type="common">Mycoplasma salivarium</name>
    <dbReference type="NCBI Taxonomy" id="2124"/>
    <lineage>
        <taxon>Bacteria</taxon>
        <taxon>Bacillati</taxon>
        <taxon>Mycoplasmatota</taxon>
        <taxon>Mycoplasmoidales</taxon>
        <taxon>Metamycoplasmataceae</taxon>
        <taxon>Metamycoplasma</taxon>
    </lineage>
</organism>
<feature type="short sequence motif" description="'HIGH' region" evidence="8">
    <location>
        <begin position="13"/>
        <end position="21"/>
    </location>
</feature>
<dbReference type="CDD" id="cd00806">
    <property type="entry name" value="TrpRS_core"/>
    <property type="match status" value="1"/>
</dbReference>
<feature type="binding site" evidence="8">
    <location>
        <begin position="201"/>
        <end position="205"/>
    </location>
    <ligand>
        <name>ATP</name>
        <dbReference type="ChEBI" id="CHEBI:30616"/>
    </ligand>
</feature>
<comment type="subunit">
    <text evidence="8">Homodimer.</text>
</comment>
<keyword evidence="6 8" id="KW-0030">Aminoacyl-tRNA synthetase</keyword>
<dbReference type="InterPro" id="IPR002305">
    <property type="entry name" value="aa-tRNA-synth_Ic"/>
</dbReference>
<comment type="function">
    <text evidence="8">Catalyzes the attachment of tryptophan to tRNA(Trp).</text>
</comment>
<gene>
    <name evidence="10" type="primary">trpS_2</name>
    <name evidence="8" type="synonym">trpS</name>
    <name evidence="10" type="ORF">NCTC10113_01327</name>
</gene>
<dbReference type="GO" id="GO:0004830">
    <property type="term" value="F:tryptophan-tRNA ligase activity"/>
    <property type="evidence" value="ECO:0007669"/>
    <property type="project" value="UniProtKB-UniRule"/>
</dbReference>
<reference evidence="10" key="1">
    <citation type="submission" date="2019-01" db="EMBL/GenBank/DDBJ databases">
        <authorList>
            <consortium name="Pathogen Informatics"/>
        </authorList>
    </citation>
    <scope>NUCLEOTIDE SEQUENCE [LARGE SCALE GENOMIC DNA]</scope>
    <source>
        <strain evidence="10">NCTC10113</strain>
    </source>
</reference>
<dbReference type="Pfam" id="PF00579">
    <property type="entry name" value="tRNA-synt_1b"/>
    <property type="match status" value="1"/>
</dbReference>
<keyword evidence="4 8" id="KW-0067">ATP-binding</keyword>
<keyword evidence="2 8" id="KW-0436">Ligase</keyword>
<feature type="binding site" evidence="8">
    <location>
        <begin position="153"/>
        <end position="155"/>
    </location>
    <ligand>
        <name>ATP</name>
        <dbReference type="ChEBI" id="CHEBI:30616"/>
    </ligand>
</feature>
<evidence type="ECO:0000313" key="10">
    <source>
        <dbReference type="EMBL" id="VEU56418.1"/>
    </source>
</evidence>
<evidence type="ECO:0000256" key="9">
    <source>
        <dbReference type="RuleBase" id="RU363036"/>
    </source>
</evidence>
<dbReference type="HAMAP" id="MF_00140_B">
    <property type="entry name" value="Trp_tRNA_synth_B"/>
    <property type="match status" value="1"/>
</dbReference>
<dbReference type="InterPro" id="IPR050203">
    <property type="entry name" value="Trp-tRNA_synthetase"/>
</dbReference>